<evidence type="ECO:0000256" key="1">
    <source>
        <dbReference type="SAM" id="Coils"/>
    </source>
</evidence>
<name>A0AAW0W9G9_CHEQU</name>
<evidence type="ECO:0000259" key="2">
    <source>
        <dbReference type="Pfam" id="PF16740"/>
    </source>
</evidence>
<dbReference type="EMBL" id="JARKIK010000076">
    <property type="protein sequence ID" value="KAK8727245.1"/>
    <property type="molecule type" value="Genomic_DNA"/>
</dbReference>
<dbReference type="AlphaFoldDB" id="A0AAW0W9G9"/>
<gene>
    <name evidence="3" type="ORF">OTU49_009779</name>
</gene>
<feature type="domain" description="Ska2 N-terminal" evidence="2">
    <location>
        <begin position="3"/>
        <end position="103"/>
    </location>
</feature>
<keyword evidence="1" id="KW-0175">Coiled coil</keyword>
<protein>
    <recommendedName>
        <fullName evidence="2">Ska2 N-terminal domain-containing protein</fullName>
    </recommendedName>
</protein>
<dbReference type="InterPro" id="IPR042091">
    <property type="entry name" value="Ska2_N"/>
</dbReference>
<dbReference type="Pfam" id="PF16740">
    <property type="entry name" value="SKA2"/>
    <property type="match status" value="1"/>
</dbReference>
<organism evidence="3 4">
    <name type="scientific">Cherax quadricarinatus</name>
    <name type="common">Australian red claw crayfish</name>
    <dbReference type="NCBI Taxonomy" id="27406"/>
    <lineage>
        <taxon>Eukaryota</taxon>
        <taxon>Metazoa</taxon>
        <taxon>Ecdysozoa</taxon>
        <taxon>Arthropoda</taxon>
        <taxon>Crustacea</taxon>
        <taxon>Multicrustacea</taxon>
        <taxon>Malacostraca</taxon>
        <taxon>Eumalacostraca</taxon>
        <taxon>Eucarida</taxon>
        <taxon>Decapoda</taxon>
        <taxon>Pleocyemata</taxon>
        <taxon>Astacidea</taxon>
        <taxon>Parastacoidea</taxon>
        <taxon>Parastacidae</taxon>
        <taxon>Cherax</taxon>
    </lineage>
</organism>
<evidence type="ECO:0000313" key="4">
    <source>
        <dbReference type="Proteomes" id="UP001445076"/>
    </source>
</evidence>
<sequence length="113" mass="12464">MEPAAQRLEVLFSKAESELATLSCMINQEFSILAAAQGVDTQVINELVHNVKNIRAQLNQILSEVLEFQQQQQTVMSSMQSQLSTLCVQFNDLSMIIGPAALEAGSDKEYSTE</sequence>
<proteinExistence type="predicted"/>
<feature type="coiled-coil region" evidence="1">
    <location>
        <begin position="44"/>
        <end position="71"/>
    </location>
</feature>
<dbReference type="Proteomes" id="UP001445076">
    <property type="component" value="Unassembled WGS sequence"/>
</dbReference>
<dbReference type="Gene3D" id="6.10.250.1380">
    <property type="match status" value="1"/>
</dbReference>
<evidence type="ECO:0000313" key="3">
    <source>
        <dbReference type="EMBL" id="KAK8727245.1"/>
    </source>
</evidence>
<reference evidence="3 4" key="1">
    <citation type="journal article" date="2024" name="BMC Genomics">
        <title>Genome assembly of redclaw crayfish (Cherax quadricarinatus) provides insights into its immune adaptation and hypoxia tolerance.</title>
        <authorList>
            <person name="Liu Z."/>
            <person name="Zheng J."/>
            <person name="Li H."/>
            <person name="Fang K."/>
            <person name="Wang S."/>
            <person name="He J."/>
            <person name="Zhou D."/>
            <person name="Weng S."/>
            <person name="Chi M."/>
            <person name="Gu Z."/>
            <person name="He J."/>
            <person name="Li F."/>
            <person name="Wang M."/>
        </authorList>
    </citation>
    <scope>NUCLEOTIDE SEQUENCE [LARGE SCALE GENOMIC DNA]</scope>
    <source>
        <strain evidence="3">ZL_2023a</strain>
    </source>
</reference>
<comment type="caution">
    <text evidence="3">The sequence shown here is derived from an EMBL/GenBank/DDBJ whole genome shotgun (WGS) entry which is preliminary data.</text>
</comment>
<keyword evidence="4" id="KW-1185">Reference proteome</keyword>
<accession>A0AAW0W9G9</accession>